<feature type="compositionally biased region" description="Low complexity" evidence="1">
    <location>
        <begin position="84"/>
        <end position="102"/>
    </location>
</feature>
<protein>
    <submittedName>
        <fullName evidence="2">Uncharacterized protein</fullName>
    </submittedName>
</protein>
<evidence type="ECO:0000313" key="3">
    <source>
        <dbReference type="Proteomes" id="UP001157017"/>
    </source>
</evidence>
<keyword evidence="3" id="KW-1185">Reference proteome</keyword>
<dbReference type="EMBL" id="BSUZ01000001">
    <property type="protein sequence ID" value="GMA87702.1"/>
    <property type="molecule type" value="Genomic_DNA"/>
</dbReference>
<feature type="compositionally biased region" description="Low complexity" evidence="1">
    <location>
        <begin position="47"/>
        <end position="72"/>
    </location>
</feature>
<feature type="compositionally biased region" description="Low complexity" evidence="1">
    <location>
        <begin position="23"/>
        <end position="39"/>
    </location>
</feature>
<accession>A0ABQ6JHJ4</accession>
<sequence>MRAAASGPLPSAATPTVSTRTGASPSAVQVAAAAATTSADPCWRPWSTSTAPARRPARGATKAVAAASASESGPPLTATSTSEPGGRSASARRTAVRPRATAGSGPVTGER</sequence>
<evidence type="ECO:0000313" key="2">
    <source>
        <dbReference type="EMBL" id="GMA87702.1"/>
    </source>
</evidence>
<proteinExistence type="predicted"/>
<feature type="compositionally biased region" description="Polar residues" evidence="1">
    <location>
        <begin position="13"/>
        <end position="22"/>
    </location>
</feature>
<evidence type="ECO:0000256" key="1">
    <source>
        <dbReference type="SAM" id="MobiDB-lite"/>
    </source>
</evidence>
<comment type="caution">
    <text evidence="2">The sequence shown here is derived from an EMBL/GenBank/DDBJ whole genome shotgun (WGS) entry which is preliminary data.</text>
</comment>
<organism evidence="2 3">
    <name type="scientific">Angustibacter aerolatus</name>
    <dbReference type="NCBI Taxonomy" id="1162965"/>
    <lineage>
        <taxon>Bacteria</taxon>
        <taxon>Bacillati</taxon>
        <taxon>Actinomycetota</taxon>
        <taxon>Actinomycetes</taxon>
        <taxon>Kineosporiales</taxon>
        <taxon>Kineosporiaceae</taxon>
    </lineage>
</organism>
<dbReference type="Proteomes" id="UP001157017">
    <property type="component" value="Unassembled WGS sequence"/>
</dbReference>
<name>A0ABQ6JHJ4_9ACTN</name>
<gene>
    <name evidence="2" type="ORF">GCM10025868_29520</name>
</gene>
<reference evidence="3" key="1">
    <citation type="journal article" date="2019" name="Int. J. Syst. Evol. Microbiol.">
        <title>The Global Catalogue of Microorganisms (GCM) 10K type strain sequencing project: providing services to taxonomists for standard genome sequencing and annotation.</title>
        <authorList>
            <consortium name="The Broad Institute Genomics Platform"/>
            <consortium name="The Broad Institute Genome Sequencing Center for Infectious Disease"/>
            <person name="Wu L."/>
            <person name="Ma J."/>
        </authorList>
    </citation>
    <scope>NUCLEOTIDE SEQUENCE [LARGE SCALE GENOMIC DNA]</scope>
    <source>
        <strain evidence="3">NBRC 108730</strain>
    </source>
</reference>
<feature type="region of interest" description="Disordered" evidence="1">
    <location>
        <begin position="1"/>
        <end position="111"/>
    </location>
</feature>